<comment type="similarity">
    <text evidence="4">Belongs to the UbiH/COQ6 family.</text>
</comment>
<evidence type="ECO:0000313" key="6">
    <source>
        <dbReference type="EMBL" id="OCT48730.1"/>
    </source>
</evidence>
<dbReference type="eggNOG" id="KOG3855">
    <property type="taxonomic scope" value="Eukaryota"/>
</dbReference>
<dbReference type="GO" id="GO:0071949">
    <property type="term" value="F:FAD binding"/>
    <property type="evidence" value="ECO:0007669"/>
    <property type="project" value="InterPro"/>
</dbReference>
<dbReference type="FunFam" id="3.50.50.60:FF:000245">
    <property type="entry name" value="Ubiquinone biosynthesis monooxygenase COQ6, mitochondrial"/>
    <property type="match status" value="1"/>
</dbReference>
<comment type="function">
    <text evidence="4">FAD-dependent monooxygenase required for two non-consecutive steps during ubiquinone biosynthesis. Required for the C5-ring hydroxylation during ubiquinone biosynthesis by catalyzing the hydroxylation of 4-hydroxy-3-(all-trans-polyprenyl)benzoic acid to 3,4-dihydroxy-5-(all-trans-polyprenyl)benzoic acid. Also acts downstream of coq4, for the C1-hydroxylation during ubiquinone biosynthesis by catalyzing the hydroxylation of 2-methoxy-6-(all-trans-polyprenyl)phenol to 2-methoxy-6-(all-trans-polyprenyl)benzene-1,4-diol. The electrons required for the hydroxylation reaction are funneled indirectly to coq6 from NADPH via a ferredoxin/ferredoxin reductase system.</text>
</comment>
<keyword evidence="7" id="KW-1185">Reference proteome</keyword>
<dbReference type="InterPro" id="IPR018168">
    <property type="entry name" value="Ubi_Hdrlase_CS"/>
</dbReference>
<proteinExistence type="inferred from homology"/>
<dbReference type="EC" id="1.14.15.46" evidence="4"/>
<dbReference type="Proteomes" id="UP000094526">
    <property type="component" value="Unassembled WGS sequence"/>
</dbReference>
<accession>A0A1C1CJN6</accession>
<organism evidence="6 7">
    <name type="scientific">Cladophialophora carrionii</name>
    <dbReference type="NCBI Taxonomy" id="86049"/>
    <lineage>
        <taxon>Eukaryota</taxon>
        <taxon>Fungi</taxon>
        <taxon>Dikarya</taxon>
        <taxon>Ascomycota</taxon>
        <taxon>Pezizomycotina</taxon>
        <taxon>Eurotiomycetes</taxon>
        <taxon>Chaetothyriomycetidae</taxon>
        <taxon>Chaetothyriales</taxon>
        <taxon>Herpotrichiellaceae</taxon>
        <taxon>Cladophialophora</taxon>
    </lineage>
</organism>
<dbReference type="EC" id="1.14.15.45" evidence="4"/>
<keyword evidence="4" id="KW-0472">Membrane</keyword>
<comment type="catalytic activity">
    <reaction evidence="4">
        <text>a 2-methoxy-6-(all-trans-polyprenyl)phenol + 2 reduced [2Fe-2S]-[ferredoxin] + O2 + 2 H(+) = a 2-methoxy-6-(all-trans-polyprenyl)benzene-1,4-diol + 2 oxidized [2Fe-2S]-[ferredoxin] + H2O</text>
        <dbReference type="Rhea" id="RHEA:81183"/>
        <dbReference type="Rhea" id="RHEA-COMP:9551"/>
        <dbReference type="Rhea" id="RHEA-COMP:10000"/>
        <dbReference type="Rhea" id="RHEA-COMP:10001"/>
        <dbReference type="Rhea" id="RHEA-COMP:10858"/>
        <dbReference type="ChEBI" id="CHEBI:15377"/>
        <dbReference type="ChEBI" id="CHEBI:15378"/>
        <dbReference type="ChEBI" id="CHEBI:15379"/>
        <dbReference type="ChEBI" id="CHEBI:33737"/>
        <dbReference type="ChEBI" id="CHEBI:33738"/>
        <dbReference type="ChEBI" id="CHEBI:62731"/>
        <dbReference type="ChEBI" id="CHEBI:84166"/>
        <dbReference type="EC" id="1.14.15.46"/>
    </reaction>
</comment>
<dbReference type="EMBL" id="LGRB01000011">
    <property type="protein sequence ID" value="OCT48730.1"/>
    <property type="molecule type" value="Genomic_DNA"/>
</dbReference>
<comment type="caution">
    <text evidence="6">The sequence shown here is derived from an EMBL/GenBank/DDBJ whole genome shotgun (WGS) entry which is preliminary data.</text>
</comment>
<dbReference type="VEuPathDB" id="FungiDB:G647_03169"/>
<dbReference type="GO" id="GO:0106364">
    <property type="term" value="F:4-hydroxy-3-all-trans-polyprenylbenzoate oxygenase activity"/>
    <property type="evidence" value="ECO:0007669"/>
    <property type="project" value="UniProtKB-EC"/>
</dbReference>
<keyword evidence="2 4" id="KW-0274">FAD</keyword>
<dbReference type="OrthoDB" id="683240at2759"/>
<keyword evidence="6" id="KW-0830">Ubiquinone</keyword>
<gene>
    <name evidence="6" type="primary">coq6</name>
    <name evidence="4" type="synonym">COQ6</name>
    <name evidence="6" type="ORF">CLCR_04796</name>
</gene>
<dbReference type="GO" id="GO:0031314">
    <property type="term" value="C:extrinsic component of mitochondrial inner membrane"/>
    <property type="evidence" value="ECO:0007669"/>
    <property type="project" value="UniProtKB-UniRule"/>
</dbReference>
<dbReference type="PRINTS" id="PR00420">
    <property type="entry name" value="RNGMNOXGNASE"/>
</dbReference>
<dbReference type="HAMAP" id="MF_03193">
    <property type="entry name" value="COQ6_monooxygenase"/>
    <property type="match status" value="1"/>
</dbReference>
<evidence type="ECO:0000256" key="1">
    <source>
        <dbReference type="ARBA" id="ARBA00022630"/>
    </source>
</evidence>
<keyword evidence="4" id="KW-0999">Mitochondrion inner membrane</keyword>
<reference evidence="7" key="1">
    <citation type="submission" date="2015-07" db="EMBL/GenBank/DDBJ databases">
        <authorList>
            <person name="Teixeira M.M."/>
            <person name="Souza R.C."/>
            <person name="Almeida L.G."/>
            <person name="Vicente V.A."/>
            <person name="de Hoog S."/>
            <person name="Bocca A.L."/>
            <person name="de Almeida S.R."/>
            <person name="Vasconcelos A.T."/>
            <person name="Felipe M.S."/>
        </authorList>
    </citation>
    <scope>NUCLEOTIDE SEQUENCE [LARGE SCALE GENOMIC DNA]</scope>
    <source>
        <strain evidence="7">KSF</strain>
    </source>
</reference>
<dbReference type="GO" id="GO:0120538">
    <property type="term" value="F:2-methoxy-6-polyprenolphenol 4-hydroxylase activity"/>
    <property type="evidence" value="ECO:0007669"/>
    <property type="project" value="UniProtKB-EC"/>
</dbReference>
<keyword evidence="1 4" id="KW-0285">Flavoprotein</keyword>
<dbReference type="GO" id="GO:0016712">
    <property type="term" value="F:oxidoreductase activity, acting on paired donors, with incorporation or reduction of molecular oxygen, reduced flavin or flavoprotein as one donor, and incorporation of one atom of oxygen"/>
    <property type="evidence" value="ECO:0007669"/>
    <property type="project" value="UniProtKB-UniRule"/>
</dbReference>
<dbReference type="InterPro" id="IPR036188">
    <property type="entry name" value="FAD/NAD-bd_sf"/>
</dbReference>
<keyword evidence="3 4" id="KW-0560">Oxidoreductase</keyword>
<dbReference type="VEuPathDB" id="FungiDB:CLCR_04796"/>
<dbReference type="PANTHER" id="PTHR43876:SF7">
    <property type="entry name" value="UBIQUINONE BIOSYNTHESIS MONOOXYGENASE COQ6, MITOCHONDRIAL"/>
    <property type="match status" value="1"/>
</dbReference>
<name>A0A1C1CJN6_9EURO</name>
<evidence type="ECO:0000256" key="4">
    <source>
        <dbReference type="HAMAP-Rule" id="MF_03193"/>
    </source>
</evidence>
<dbReference type="PANTHER" id="PTHR43876">
    <property type="entry name" value="UBIQUINONE BIOSYNTHESIS MONOOXYGENASE COQ6, MITOCHONDRIAL"/>
    <property type="match status" value="1"/>
</dbReference>
<dbReference type="InterPro" id="IPR002938">
    <property type="entry name" value="FAD-bd"/>
</dbReference>
<keyword evidence="4 6" id="KW-0503">Monooxygenase</keyword>
<dbReference type="Pfam" id="PF01494">
    <property type="entry name" value="FAD_binding_3"/>
    <property type="match status" value="1"/>
</dbReference>
<evidence type="ECO:0000256" key="3">
    <source>
        <dbReference type="ARBA" id="ARBA00023002"/>
    </source>
</evidence>
<keyword evidence="4" id="KW-0496">Mitochondrion</keyword>
<feature type="domain" description="FAD-binding" evidence="5">
    <location>
        <begin position="40"/>
        <end position="454"/>
    </location>
</feature>
<dbReference type="AlphaFoldDB" id="A0A1C1CJN6"/>
<dbReference type="InterPro" id="IPR051205">
    <property type="entry name" value="UbiH/COQ6_monooxygenase"/>
</dbReference>
<dbReference type="InterPro" id="IPR000689">
    <property type="entry name" value="UbQ_mOase_COQ6"/>
</dbReference>
<comment type="catalytic activity">
    <reaction evidence="4">
        <text>a 4-hydroxy-3-(all-trans-polyprenyl)benzoate + 2 reduced [2Fe-2S]-[ferredoxin] + O2 + 2 H(+) = a 3,4-dihydroxy-5-(all-trans-polyprenyl)benzoate + 2 oxidized [2Fe-2S]-[ferredoxin] + H2O</text>
        <dbReference type="Rhea" id="RHEA:81195"/>
        <dbReference type="Rhea" id="RHEA-COMP:9514"/>
        <dbReference type="Rhea" id="RHEA-COMP:10000"/>
        <dbReference type="Rhea" id="RHEA-COMP:10001"/>
        <dbReference type="Rhea" id="RHEA-COMP:10930"/>
        <dbReference type="ChEBI" id="CHEBI:15377"/>
        <dbReference type="ChEBI" id="CHEBI:15378"/>
        <dbReference type="ChEBI" id="CHEBI:15379"/>
        <dbReference type="ChEBI" id="CHEBI:33737"/>
        <dbReference type="ChEBI" id="CHEBI:33738"/>
        <dbReference type="ChEBI" id="CHEBI:64694"/>
        <dbReference type="ChEBI" id="CHEBI:78396"/>
        <dbReference type="EC" id="1.14.15.45"/>
    </reaction>
</comment>
<protein>
    <recommendedName>
        <fullName evidence="4">Ubiquinone biosynthesis monooxygenase COQ6, mitochondrial</fullName>
        <ecNumber evidence="4">1.14.15.45</ecNumber>
    </recommendedName>
    <alternativeName>
        <fullName evidence="4">2-methoxy-6-polyprenolphenol 4-hydroxylase</fullName>
        <ecNumber evidence="4">1.14.15.46</ecNumber>
    </alternativeName>
</protein>
<evidence type="ECO:0000259" key="5">
    <source>
        <dbReference type="Pfam" id="PF01494"/>
    </source>
</evidence>
<dbReference type="SUPFAM" id="SSF51905">
    <property type="entry name" value="FAD/NAD(P)-binding domain"/>
    <property type="match status" value="1"/>
</dbReference>
<comment type="subunit">
    <text evidence="4">Component of a multi-subunit COQ enzyme complex, composed of at least COQ3, COQ4, COQ5, COQ6, COQ7 and COQ9.</text>
</comment>
<dbReference type="STRING" id="86049.A0A1C1CJN6"/>
<keyword evidence="4" id="KW-0831">Ubiquinone biosynthesis</keyword>
<sequence length="532" mass="56842">MPARISPRSSRFVCAQCRHGLTSTQRRRFLSTSTTQPEIYDVVTVGGGPAGLALLAALKSSPLTSHLKTALIETQDLSKLRAWTSPDDKYSNRASSLTPSSVSFLESTGSWSHVDQSRVQAYDKMQVWDAANDATLQFDWGAETKRYNAPPRTVATMTENANLTRGLLERIAELDAETSLFSNTRVSSIAQGADDPEGLDLSTWPVISLQANTPSSSNTPPPSTSSIAARLLVGADGFNSPVRTFAGISSHGWDYDRHGVVATLTTQPAEESIHATSPEFDLFSDEPLPNRATAYQRFLPALGGPIAVLPLPNNHASLVWSTTPQHASYLKSLPAAAQVAMINAALRLDQTDIAYMFTLDASSAHPHNHQDELSWRLQHTRLSSARPPPTITGIQDGTLASFPLRFRHASALTAHRTALIGDAAHTVHPLAGQGLNLGLTDAAALASMIAYAVDHGMDIGDGFALQRYNAERFGKGLLMAGGVDALNWMYQVGGGSAEGGMLGALAGRVRGLGMKMVGAVPGLREVIMRQAS</sequence>
<comment type="cofactor">
    <cofactor evidence="4">
        <name>FAD</name>
        <dbReference type="ChEBI" id="CHEBI:57692"/>
    </cofactor>
</comment>
<dbReference type="PROSITE" id="PS01304">
    <property type="entry name" value="UBIH"/>
    <property type="match status" value="1"/>
</dbReference>
<comment type="pathway">
    <text evidence="4">Cofactor biosynthesis; ubiquinone biosynthesis.</text>
</comment>
<dbReference type="Gene3D" id="3.50.50.60">
    <property type="entry name" value="FAD/NAD(P)-binding domain"/>
    <property type="match status" value="2"/>
</dbReference>
<evidence type="ECO:0000313" key="7">
    <source>
        <dbReference type="Proteomes" id="UP000094526"/>
    </source>
</evidence>
<dbReference type="UniPathway" id="UPA00232"/>
<comment type="subcellular location">
    <subcellularLocation>
        <location evidence="4">Mitochondrion inner membrane</location>
        <topology evidence="4">Peripheral membrane protein</topology>
        <orientation evidence="4">Matrix side</orientation>
    </subcellularLocation>
</comment>
<evidence type="ECO:0000256" key="2">
    <source>
        <dbReference type="ARBA" id="ARBA00022827"/>
    </source>
</evidence>